<keyword evidence="2" id="KW-1185">Reference proteome</keyword>
<reference evidence="1 2" key="1">
    <citation type="submission" date="2019-03" db="EMBL/GenBank/DDBJ databases">
        <title>Genomic Encyclopedia of Type Strains, Phase IV (KMG-IV): sequencing the most valuable type-strain genomes for metagenomic binning, comparative biology and taxonomic classification.</title>
        <authorList>
            <person name="Goeker M."/>
        </authorList>
    </citation>
    <scope>NUCLEOTIDE SEQUENCE [LARGE SCALE GENOMIC DNA]</scope>
    <source>
        <strain evidence="1 2">DSM 25903</strain>
    </source>
</reference>
<accession>A0A4R7C1N2</accession>
<gene>
    <name evidence="1" type="ORF">EV668_3142</name>
</gene>
<evidence type="ECO:0000313" key="2">
    <source>
        <dbReference type="Proteomes" id="UP000295122"/>
    </source>
</evidence>
<dbReference type="Proteomes" id="UP000295122">
    <property type="component" value="Unassembled WGS sequence"/>
</dbReference>
<proteinExistence type="predicted"/>
<dbReference type="AlphaFoldDB" id="A0A4R7C1N2"/>
<sequence length="232" mass="25438">MARTRIQGASVSLEVAFPEIFSAAERSKAFAEYAREQIGHANQVNAAVLGRPAPYATIVDGRRGGSLDSVRPDGQIVAEWDLISPTIEYVREQLIKHSPVGRAGDRRPGHPGLYRSSHVLIIDGRPQEDGAPLPPLFEEAVFASTVPYARKIENGLSSQAPDGVYEAVAMLAQRRFGNVARIGFSWRSLLIGGIDEWARSPGGRRQKARRGGRPGLAEDWLRRQPSVVVRPR</sequence>
<organism evidence="1 2">
    <name type="scientific">Enterovirga rhinocerotis</name>
    <dbReference type="NCBI Taxonomy" id="1339210"/>
    <lineage>
        <taxon>Bacteria</taxon>
        <taxon>Pseudomonadati</taxon>
        <taxon>Pseudomonadota</taxon>
        <taxon>Alphaproteobacteria</taxon>
        <taxon>Hyphomicrobiales</taxon>
        <taxon>Methylobacteriaceae</taxon>
        <taxon>Enterovirga</taxon>
    </lineage>
</organism>
<evidence type="ECO:0000313" key="1">
    <source>
        <dbReference type="EMBL" id="TDR90296.1"/>
    </source>
</evidence>
<dbReference type="RefSeq" id="WP_133771579.1">
    <property type="nucleotide sequence ID" value="NZ_SNZR01000013.1"/>
</dbReference>
<protein>
    <submittedName>
        <fullName evidence="1">Uncharacterized protein</fullName>
    </submittedName>
</protein>
<name>A0A4R7C1N2_9HYPH</name>
<dbReference type="OrthoDB" id="7303458at2"/>
<comment type="caution">
    <text evidence="1">The sequence shown here is derived from an EMBL/GenBank/DDBJ whole genome shotgun (WGS) entry which is preliminary data.</text>
</comment>
<dbReference type="EMBL" id="SNZR01000013">
    <property type="protein sequence ID" value="TDR90296.1"/>
    <property type="molecule type" value="Genomic_DNA"/>
</dbReference>